<accession>A0A5Y8QZS0</accession>
<dbReference type="AlphaFoldDB" id="A0A5Y8QZS0"/>
<dbReference type="NCBIfam" id="TIGR03568">
    <property type="entry name" value="NeuC_NnaA"/>
    <property type="match status" value="1"/>
</dbReference>
<organism evidence="2">
    <name type="scientific">Campylobacter jejuni</name>
    <dbReference type="NCBI Taxonomy" id="197"/>
    <lineage>
        <taxon>Bacteria</taxon>
        <taxon>Pseudomonadati</taxon>
        <taxon>Campylobacterota</taxon>
        <taxon>Epsilonproteobacteria</taxon>
        <taxon>Campylobacterales</taxon>
        <taxon>Campylobacteraceae</taxon>
        <taxon>Campylobacter</taxon>
    </lineage>
</organism>
<gene>
    <name evidence="2" type="primary">legG</name>
    <name evidence="3" type="ORF">F0O53_04625</name>
    <name evidence="4" type="ORF">F9U28_07550</name>
    <name evidence="2" type="ORF">FZV55_04210</name>
</gene>
<dbReference type="InterPro" id="IPR020004">
    <property type="entry name" value="UDP-GlcNAc_Epase"/>
</dbReference>
<dbReference type="PANTHER" id="PTHR43174:SF3">
    <property type="entry name" value="UDP-N-ACETYLGLUCOSAMINE 2-EPIMERASE"/>
    <property type="match status" value="1"/>
</dbReference>
<dbReference type="EMBL" id="AALMNG010000011">
    <property type="protein sequence ID" value="EDB1576232.1"/>
    <property type="molecule type" value="Genomic_DNA"/>
</dbReference>
<dbReference type="RefSeq" id="WP_052783311.1">
    <property type="nucleotide sequence ID" value="NZ_AP028362.1"/>
</dbReference>
<evidence type="ECO:0000259" key="1">
    <source>
        <dbReference type="Pfam" id="PF02350"/>
    </source>
</evidence>
<reference evidence="2" key="1">
    <citation type="submission" date="2019-08" db="EMBL/GenBank/DDBJ databases">
        <authorList>
            <person name="Ashton P.M."/>
            <person name="Dallman T."/>
            <person name="Nair S."/>
            <person name="De Pinna E."/>
            <person name="Peters T."/>
            <person name="Grant K."/>
        </authorList>
    </citation>
    <scope>NUCLEOTIDE SEQUENCE</scope>
    <source>
        <strain evidence="3">227144</strain>
        <strain evidence="2">262635</strain>
        <strain evidence="4">810242</strain>
    </source>
</reference>
<name>A0A5Y8QZS0_CAMJU</name>
<sequence>MLKASCSLRKGVEKIMLISATRAEWYLLRNLCHEIQNDKDLSLQIIATGAHLSPEFGLTYKEIEKEFKITKKIPILLANDDKISLCKSMSLAFSAFSDAFEDLNPDTVVILGDRYEMLSMASVCLLMHIPLVHLCGGELTLGAIDDSIRHSTSKMAHLHFVSHEIYKKRVLQLGEEEKRVFNIGSLASTIIKNMNFLSKKDLEKALEMKLDKELYLITYHPLTLNVKNTQKEIKTLLKKLDALKNASLIFTKENADENGLLINEILQNYCQKNSHKAKLFDNLGSQKYLSLMKIAKAMIGNSSSGISESPFFKTPCINIGDRQKGRLRTQNIIDCEINDLDQAFEKLESKEFKQNLKNFKNPYDNDKNPNKIIKTCLKNVNLDTILHKNFIDL</sequence>
<dbReference type="InterPro" id="IPR003331">
    <property type="entry name" value="UDP_GlcNAc_Epimerase_2_dom"/>
</dbReference>
<dbReference type="EMBL" id="AAKBYF010000037">
    <property type="protein sequence ID" value="ECQ5678952.1"/>
    <property type="molecule type" value="Genomic_DNA"/>
</dbReference>
<evidence type="ECO:0000313" key="2">
    <source>
        <dbReference type="EMBL" id="ECQ5678952.1"/>
    </source>
</evidence>
<dbReference type="Gene3D" id="3.40.50.2000">
    <property type="entry name" value="Glycogen Phosphorylase B"/>
    <property type="match status" value="2"/>
</dbReference>
<keyword evidence="2" id="KW-0326">Glycosidase</keyword>
<keyword evidence="2" id="KW-0378">Hydrolase</keyword>
<feature type="domain" description="UDP-N-acetylglucosamine 2-epimerase" evidence="1">
    <location>
        <begin position="34"/>
        <end position="375"/>
    </location>
</feature>
<dbReference type="GO" id="GO:0006047">
    <property type="term" value="P:UDP-N-acetylglucosamine metabolic process"/>
    <property type="evidence" value="ECO:0007669"/>
    <property type="project" value="InterPro"/>
</dbReference>
<dbReference type="Pfam" id="PF02350">
    <property type="entry name" value="Epimerase_2"/>
    <property type="match status" value="1"/>
</dbReference>
<evidence type="ECO:0000313" key="3">
    <source>
        <dbReference type="EMBL" id="ECR3152185.1"/>
    </source>
</evidence>
<dbReference type="CDD" id="cd03786">
    <property type="entry name" value="GTB_UDP-GlcNAc_2-Epimerase"/>
    <property type="match status" value="1"/>
</dbReference>
<dbReference type="EMBL" id="AAKFOS010000009">
    <property type="protein sequence ID" value="ECR3152185.1"/>
    <property type="molecule type" value="Genomic_DNA"/>
</dbReference>
<dbReference type="SUPFAM" id="SSF53756">
    <property type="entry name" value="UDP-Glycosyltransferase/glycogen phosphorylase"/>
    <property type="match status" value="1"/>
</dbReference>
<dbReference type="InterPro" id="IPR029767">
    <property type="entry name" value="WecB-like"/>
</dbReference>
<proteinExistence type="predicted"/>
<dbReference type="EC" id="3.2.1.184" evidence="2"/>
<comment type="caution">
    <text evidence="2">The sequence shown here is derived from an EMBL/GenBank/DDBJ whole genome shotgun (WGS) entry which is preliminary data.</text>
</comment>
<protein>
    <submittedName>
        <fullName evidence="2">GDP-N,N'-diacetylbacillosamine 2-epimerase (Hydrolyzing)</fullName>
        <ecNumber evidence="2">3.2.1.184</ecNumber>
    </submittedName>
</protein>
<dbReference type="GO" id="GO:0102388">
    <property type="term" value="F:UDP-N,N'-diacetylbacillosamine 2-epimerase activity"/>
    <property type="evidence" value="ECO:0007669"/>
    <property type="project" value="UniProtKB-EC"/>
</dbReference>
<evidence type="ECO:0000313" key="4">
    <source>
        <dbReference type="EMBL" id="EDB1576232.1"/>
    </source>
</evidence>
<dbReference type="PANTHER" id="PTHR43174">
    <property type="entry name" value="UDP-N-ACETYLGLUCOSAMINE 2-EPIMERASE"/>
    <property type="match status" value="1"/>
</dbReference>